<dbReference type="InterPro" id="IPR016024">
    <property type="entry name" value="ARM-type_fold"/>
</dbReference>
<dbReference type="Proteomes" id="UP000076858">
    <property type="component" value="Unassembled WGS sequence"/>
</dbReference>
<dbReference type="Pfam" id="PF20168">
    <property type="entry name" value="PDS5"/>
    <property type="match status" value="1"/>
</dbReference>
<evidence type="ECO:0000256" key="1">
    <source>
        <dbReference type="ARBA" id="ARBA00004123"/>
    </source>
</evidence>
<keyword evidence="5" id="KW-0131">Cell cycle</keyword>
<feature type="compositionally biased region" description="Acidic residues" evidence="6">
    <location>
        <begin position="1185"/>
        <end position="1197"/>
    </location>
</feature>
<feature type="compositionally biased region" description="Polar residues" evidence="6">
    <location>
        <begin position="1274"/>
        <end position="1298"/>
    </location>
</feature>
<gene>
    <name evidence="7" type="ORF">APZ42_018091</name>
</gene>
<dbReference type="GO" id="GO:0051301">
    <property type="term" value="P:cell division"/>
    <property type="evidence" value="ECO:0007669"/>
    <property type="project" value="UniProtKB-KW"/>
</dbReference>
<dbReference type="EMBL" id="LRGB01000745">
    <property type="protein sequence ID" value="KZS16196.1"/>
    <property type="molecule type" value="Genomic_DNA"/>
</dbReference>
<keyword evidence="4" id="KW-0539">Nucleus</keyword>
<evidence type="ECO:0000313" key="8">
    <source>
        <dbReference type="Proteomes" id="UP000076858"/>
    </source>
</evidence>
<evidence type="ECO:0000256" key="4">
    <source>
        <dbReference type="ARBA" id="ARBA00023242"/>
    </source>
</evidence>
<dbReference type="SUPFAM" id="SSF48371">
    <property type="entry name" value="ARM repeat"/>
    <property type="match status" value="1"/>
</dbReference>
<dbReference type="OrthoDB" id="200660at2759"/>
<evidence type="ECO:0000256" key="3">
    <source>
        <dbReference type="ARBA" id="ARBA00022776"/>
    </source>
</evidence>
<feature type="compositionally biased region" description="Polar residues" evidence="6">
    <location>
        <begin position="1225"/>
        <end position="1245"/>
    </location>
</feature>
<keyword evidence="2" id="KW-0132">Cell division</keyword>
<evidence type="ECO:0000256" key="6">
    <source>
        <dbReference type="SAM" id="MobiDB-lite"/>
    </source>
</evidence>
<dbReference type="GO" id="GO:0007064">
    <property type="term" value="P:mitotic sister chromatid cohesion"/>
    <property type="evidence" value="ECO:0007669"/>
    <property type="project" value="InterPro"/>
</dbReference>
<evidence type="ECO:0000256" key="5">
    <source>
        <dbReference type="ARBA" id="ARBA00023306"/>
    </source>
</evidence>
<evidence type="ECO:0000256" key="2">
    <source>
        <dbReference type="ARBA" id="ARBA00022618"/>
    </source>
</evidence>
<feature type="compositionally biased region" description="Polar residues" evidence="6">
    <location>
        <begin position="1199"/>
        <end position="1210"/>
    </location>
</feature>
<protein>
    <submittedName>
        <fullName evidence="7">Pds5</fullName>
    </submittedName>
</protein>
<reference evidence="7 8" key="1">
    <citation type="submission" date="2016-03" db="EMBL/GenBank/DDBJ databases">
        <title>EvidentialGene: Evidence-directed Construction of Genes on Genomes.</title>
        <authorList>
            <person name="Gilbert D.G."/>
            <person name="Choi J.-H."/>
            <person name="Mockaitis K."/>
            <person name="Colbourne J."/>
            <person name="Pfrender M."/>
        </authorList>
    </citation>
    <scope>NUCLEOTIDE SEQUENCE [LARGE SCALE GENOMIC DNA]</scope>
    <source>
        <strain evidence="7 8">Xinb3</strain>
        <tissue evidence="7">Complete organism</tissue>
    </source>
</reference>
<comment type="caution">
    <text evidence="7">The sequence shown here is derived from an EMBL/GenBank/DDBJ whole genome shotgun (WGS) entry which is preliminary data.</text>
</comment>
<proteinExistence type="predicted"/>
<evidence type="ECO:0000313" key="7">
    <source>
        <dbReference type="EMBL" id="KZS16196.1"/>
    </source>
</evidence>
<keyword evidence="3" id="KW-0498">Mitosis</keyword>
<feature type="compositionally biased region" description="Basic and acidic residues" evidence="6">
    <location>
        <begin position="1334"/>
        <end position="1349"/>
    </location>
</feature>
<sequence length="1365" mass="154822">MPGGGDTVTIIYPQGCKEVTEDLTPDELIRRLKTLAHTFQSMGQEEGAYQEFVPLALHLADDFFLQHHSRDVQLLIACCIADVLRVYAPDAPYTDPEQVKGIFLFLIRQLGGLKDPKDPAFKRYFYLLENLAYVKSFNMCFDLEDCQEIFCELFKLIFKIVNDEHSGKVKSFMLDILCPLITESDSVSNELLDIILSNIVEPLKSQRKNAYKLARELLLKCSDTLEPYIQAFFNQVLILGKEDKQLFIATKVYDLIYELYHVCSRVLLSVLPQLEFKLKSPDEQERMGCVSLLARMFSEKDSQLATQHRQLWRAFLGRFNDISVAIRTKCVQYSMHFLLNHPELRQDVTETLKLRQHDAEESVRYEVVTAIVATAKRDFSIVSDSEDLVNFVKERTLDKKFKIRKEALTGLAMIYKTFLGDPDVPETTKKAVTWIKDKILHGYYMTGLEDRLLVERLLNTCLVPYQLPADVRMKKLYYLYATIDENATKSFIELQKSQATVRKAVSDLTEVYNQLEPGENRDKEITTRVAQLSKYLPDPIKAAEFIHKFAVNLANDSSMLQLLETVVNPEVSCKECAEAGTQLLKKLGQPVMTNLYYNTVKLLMERISSVLIDKDAVTHLVQYVESCLRRDEGTMAEDIGIEPETAGEKGLRLLFVLAFGFPAHFMSEDVLTRLVNILSLDSQDHSVSAMVLCILTFVGKYRPLEAQFRDIVSQLIPICERLATEGTTKQAKHAMRCLHVNITNHEQVFSKILESLKDNLTTSSPHCRTSIVTLGHMALLLPDRFTIQIKNIVSRKIVKELLLKNHGEAQPISSDISNDEWCEEDQLAEETRCKIEAMKMMARWLIGLKNDVMSAQKTFRMLTAFIQHRGDLFDGGRIGKTEMAWLRLSAGMAMLKICEQKGVGDQFTVDQFYSLSLLIADDMPEVRERFTAKLHRGLYRMPLRSLPLDFMGVYALAGTEEDKRIKAIIRRSMLADISKRRDYQRELQMSGSMERMADKLPYILPDYMLVYAVPILAHDPEFTSHTNTEQLLRIRQCLWFVLEPLMNKHENYCFGFYKALIERMKNHRDALKPDDEESNAKLWAVCDLAMGLIMQKTTSFEMKDYPTQPRIPSMYFRTHDDPNFLNSKIYLPPELQIAPPKKASTVGGGGIGSGLVKVSALKSFSGASMRGKGGRRGRPPKQDLDDVESDEEPEESFDQTVMQSASNTDESGATRRSSRIRTSAPHTSIAANSGSEDSQEATTPISKEKPKTAGAKITSYFSPKQRAAAAASLTVDSDNSNMSQNNGTEDQLESTEQPLESLPKRRGRPPRNPASGMNEKEVESSSAAEEETEAEVKSRKRSKEDEKDTTVVTPARKSARLAKPN</sequence>
<dbReference type="CDD" id="cd19953">
    <property type="entry name" value="PDS5"/>
    <property type="match status" value="1"/>
</dbReference>
<dbReference type="InterPro" id="IPR011989">
    <property type="entry name" value="ARM-like"/>
</dbReference>
<dbReference type="GO" id="GO:0006281">
    <property type="term" value="P:DNA repair"/>
    <property type="evidence" value="ECO:0007669"/>
    <property type="project" value="TreeGrafter"/>
</dbReference>
<organism evidence="7 8">
    <name type="scientific">Daphnia magna</name>
    <dbReference type="NCBI Taxonomy" id="35525"/>
    <lineage>
        <taxon>Eukaryota</taxon>
        <taxon>Metazoa</taxon>
        <taxon>Ecdysozoa</taxon>
        <taxon>Arthropoda</taxon>
        <taxon>Crustacea</taxon>
        <taxon>Branchiopoda</taxon>
        <taxon>Diplostraca</taxon>
        <taxon>Cladocera</taxon>
        <taxon>Anomopoda</taxon>
        <taxon>Daphniidae</taxon>
        <taxon>Daphnia</taxon>
    </lineage>
</organism>
<name>A0A164ZCA7_9CRUS</name>
<dbReference type="InterPro" id="IPR039776">
    <property type="entry name" value="Pds5"/>
</dbReference>
<dbReference type="PANTHER" id="PTHR12663:SF0">
    <property type="entry name" value="PRECOCIOUS DISSOCIATION OF SISTERS 5, ISOFORM A"/>
    <property type="match status" value="1"/>
</dbReference>
<comment type="subcellular location">
    <subcellularLocation>
        <location evidence="1">Nucleus</location>
    </subcellularLocation>
</comment>
<dbReference type="PANTHER" id="PTHR12663">
    <property type="entry name" value="ANDROGEN INDUCED INHIBITOR OF PROLIFERATION AS3 / PDS5-RELATED"/>
    <property type="match status" value="1"/>
</dbReference>
<keyword evidence="8" id="KW-1185">Reference proteome</keyword>
<dbReference type="Gene3D" id="1.25.10.10">
    <property type="entry name" value="Leucine-rich Repeat Variant"/>
    <property type="match status" value="1"/>
</dbReference>
<dbReference type="GO" id="GO:0000785">
    <property type="term" value="C:chromatin"/>
    <property type="evidence" value="ECO:0007669"/>
    <property type="project" value="TreeGrafter"/>
</dbReference>
<dbReference type="GO" id="GO:0005634">
    <property type="term" value="C:nucleus"/>
    <property type="evidence" value="ECO:0007669"/>
    <property type="project" value="UniProtKB-SubCell"/>
</dbReference>
<feature type="region of interest" description="Disordered" evidence="6">
    <location>
        <begin position="1166"/>
        <end position="1365"/>
    </location>
</feature>
<dbReference type="STRING" id="35525.A0A164ZCA7"/>
<accession>A0A164ZCA7</accession>